<dbReference type="EMBL" id="FOBW01000005">
    <property type="protein sequence ID" value="SEM74250.1"/>
    <property type="molecule type" value="Genomic_DNA"/>
</dbReference>
<evidence type="ECO:0000256" key="2">
    <source>
        <dbReference type="ARBA" id="ARBA00022448"/>
    </source>
</evidence>
<reference evidence="6" key="1">
    <citation type="submission" date="2016-10" db="EMBL/GenBank/DDBJ databases">
        <authorList>
            <person name="Varghese N."/>
            <person name="Submissions S."/>
        </authorList>
    </citation>
    <scope>NUCLEOTIDE SEQUENCE [LARGE SCALE GENOMIC DNA]</scope>
    <source>
        <strain evidence="6">B48,IBRC-M 10115,DSM 25386,CECT 8001</strain>
    </source>
</reference>
<comment type="similarity">
    <text evidence="1">Belongs to the bacterial solute-binding protein 7 family.</text>
</comment>
<dbReference type="Proteomes" id="UP000198553">
    <property type="component" value="Unassembled WGS sequence"/>
</dbReference>
<protein>
    <submittedName>
        <fullName evidence="5">TRAP-type C4-dicarboxylate transport system, substrate-binding protein</fullName>
    </submittedName>
</protein>
<dbReference type="InterPro" id="IPR038404">
    <property type="entry name" value="TRAP_DctP_sf"/>
</dbReference>
<sequence length="349" mass="38762">MRTKKFAAFILSLGLAIVALTACGGGKETAGDGSSDPIVLRLASDAPLEHIATGLNNELAEIVKERTEGRVEIKYFPASQLGGYETVYEEIMRGTIDAGQITIPDALDARLGAAYVPYYAKNFDEAKILYAPDSYLSNQIGELTAESDVKFLGFVIEGFIGQAFVKEPTDMFTPGVNKEVKTRSPGMVTFRIPQEELGFIPITVPYAEVPTAIQTKVVDGWVGGTPNINYAWVGEVINYMYVNYLHAEATSYVMSEKTLEKLSPEDAEIVIAAFNEQSEKSFTLAQENEETYKKKLAEDYDVEVIEFTEEQIDVYADFVRETTWPKLEEQLSKELMDGMRAEIEKLKSN</sequence>
<accession>A0A1H8AU57</accession>
<dbReference type="PROSITE" id="PS51257">
    <property type="entry name" value="PROKAR_LIPOPROTEIN"/>
    <property type="match status" value="1"/>
</dbReference>
<dbReference type="STRING" id="930146.SAMN05192533_105157"/>
<evidence type="ECO:0000313" key="5">
    <source>
        <dbReference type="EMBL" id="SEM74250.1"/>
    </source>
</evidence>
<feature type="signal peptide" evidence="4">
    <location>
        <begin position="1"/>
        <end position="21"/>
    </location>
</feature>
<name>A0A1H8AU57_9BACI</name>
<evidence type="ECO:0000256" key="4">
    <source>
        <dbReference type="SAM" id="SignalP"/>
    </source>
</evidence>
<organism evidence="5 6">
    <name type="scientific">Mesobacillus persicus</name>
    <dbReference type="NCBI Taxonomy" id="930146"/>
    <lineage>
        <taxon>Bacteria</taxon>
        <taxon>Bacillati</taxon>
        <taxon>Bacillota</taxon>
        <taxon>Bacilli</taxon>
        <taxon>Bacillales</taxon>
        <taxon>Bacillaceae</taxon>
        <taxon>Mesobacillus</taxon>
    </lineage>
</organism>
<dbReference type="Pfam" id="PF03480">
    <property type="entry name" value="DctP"/>
    <property type="match status" value="1"/>
</dbReference>
<evidence type="ECO:0000256" key="3">
    <source>
        <dbReference type="ARBA" id="ARBA00022729"/>
    </source>
</evidence>
<dbReference type="OrthoDB" id="2796at2"/>
<proteinExistence type="inferred from homology"/>
<dbReference type="AlphaFoldDB" id="A0A1H8AU57"/>
<keyword evidence="6" id="KW-1185">Reference proteome</keyword>
<evidence type="ECO:0000256" key="1">
    <source>
        <dbReference type="ARBA" id="ARBA00009023"/>
    </source>
</evidence>
<dbReference type="RefSeq" id="WP_090743956.1">
    <property type="nucleotide sequence ID" value="NZ_FOBW01000005.1"/>
</dbReference>
<dbReference type="PANTHER" id="PTHR33376:SF7">
    <property type="entry name" value="C4-DICARBOXYLATE-BINDING PROTEIN DCTB"/>
    <property type="match status" value="1"/>
</dbReference>
<keyword evidence="2" id="KW-0813">Transport</keyword>
<evidence type="ECO:0000313" key="6">
    <source>
        <dbReference type="Proteomes" id="UP000198553"/>
    </source>
</evidence>
<feature type="chain" id="PRO_5038872195" evidence="4">
    <location>
        <begin position="22"/>
        <end position="349"/>
    </location>
</feature>
<dbReference type="InterPro" id="IPR018389">
    <property type="entry name" value="DctP_fam"/>
</dbReference>
<dbReference type="Gene3D" id="3.40.190.170">
    <property type="entry name" value="Bacterial extracellular solute-binding protein, family 7"/>
    <property type="match status" value="1"/>
</dbReference>
<dbReference type="GO" id="GO:0055085">
    <property type="term" value="P:transmembrane transport"/>
    <property type="evidence" value="ECO:0007669"/>
    <property type="project" value="InterPro"/>
</dbReference>
<dbReference type="NCBIfam" id="NF037995">
    <property type="entry name" value="TRAP_S1"/>
    <property type="match status" value="1"/>
</dbReference>
<gene>
    <name evidence="5" type="ORF">SAMN05192533_105157</name>
</gene>
<keyword evidence="3 4" id="KW-0732">Signal</keyword>
<dbReference type="PANTHER" id="PTHR33376">
    <property type="match status" value="1"/>
</dbReference>